<evidence type="ECO:0000256" key="1">
    <source>
        <dbReference type="SAM" id="MobiDB-lite"/>
    </source>
</evidence>
<reference evidence="3 4" key="1">
    <citation type="submission" date="2016-10" db="EMBL/GenBank/DDBJ databases">
        <authorList>
            <person name="de Groot N.N."/>
        </authorList>
    </citation>
    <scope>NUCLEOTIDE SEQUENCE [LARGE SCALE GENOMIC DNA]</scope>
    <source>
        <strain evidence="3 4">CGMCC 4.1877</strain>
    </source>
</reference>
<evidence type="ECO:0000313" key="3">
    <source>
        <dbReference type="EMBL" id="SFM65591.1"/>
    </source>
</evidence>
<keyword evidence="2" id="KW-0812">Transmembrane</keyword>
<keyword evidence="2" id="KW-0472">Membrane</keyword>
<dbReference type="Proteomes" id="UP000199614">
    <property type="component" value="Unassembled WGS sequence"/>
</dbReference>
<dbReference type="STRING" id="260086.SAMN05216207_1001518"/>
<organism evidence="3 4">
    <name type="scientific">Pseudonocardia ammonioxydans</name>
    <dbReference type="NCBI Taxonomy" id="260086"/>
    <lineage>
        <taxon>Bacteria</taxon>
        <taxon>Bacillati</taxon>
        <taxon>Actinomycetota</taxon>
        <taxon>Actinomycetes</taxon>
        <taxon>Pseudonocardiales</taxon>
        <taxon>Pseudonocardiaceae</taxon>
        <taxon>Pseudonocardia</taxon>
    </lineage>
</organism>
<keyword evidence="4" id="KW-1185">Reference proteome</keyword>
<accession>A0A1I4SMG9</accession>
<gene>
    <name evidence="3" type="ORF">SAMN05216207_1001518</name>
</gene>
<feature type="transmembrane region" description="Helical" evidence="2">
    <location>
        <begin position="55"/>
        <end position="77"/>
    </location>
</feature>
<feature type="compositionally biased region" description="Basic and acidic residues" evidence="1">
    <location>
        <begin position="1"/>
        <end position="16"/>
    </location>
</feature>
<name>A0A1I4SMG9_PSUAM</name>
<feature type="region of interest" description="Disordered" evidence="1">
    <location>
        <begin position="1"/>
        <end position="23"/>
    </location>
</feature>
<protein>
    <submittedName>
        <fullName evidence="3">Uncharacterized protein</fullName>
    </submittedName>
</protein>
<dbReference type="EMBL" id="FOUY01000001">
    <property type="protein sequence ID" value="SFM65591.1"/>
    <property type="molecule type" value="Genomic_DNA"/>
</dbReference>
<feature type="transmembrane region" description="Helical" evidence="2">
    <location>
        <begin position="29"/>
        <end position="49"/>
    </location>
</feature>
<evidence type="ECO:0000256" key="2">
    <source>
        <dbReference type="SAM" id="Phobius"/>
    </source>
</evidence>
<evidence type="ECO:0000313" key="4">
    <source>
        <dbReference type="Proteomes" id="UP000199614"/>
    </source>
</evidence>
<sequence>MTAEREGYEPDMEPDRNTPGPQRPETRRIVAWVLILALVSAFPLSYLIGSAQTSGGSQIVVALVVVAALVGGVAFWLHRRTGP</sequence>
<dbReference type="AlphaFoldDB" id="A0A1I4SMG9"/>
<proteinExistence type="predicted"/>
<keyword evidence="2" id="KW-1133">Transmembrane helix</keyword>